<feature type="domain" description="Luciferase-like" evidence="2">
    <location>
        <begin position="16"/>
        <end position="129"/>
    </location>
</feature>
<dbReference type="GO" id="GO:0016705">
    <property type="term" value="F:oxidoreductase activity, acting on paired donors, with incorporation or reduction of molecular oxygen"/>
    <property type="evidence" value="ECO:0007669"/>
    <property type="project" value="InterPro"/>
</dbReference>
<name>A0A316FNN5_9ACTN</name>
<dbReference type="SUPFAM" id="SSF51679">
    <property type="entry name" value="Bacterial luciferase-like"/>
    <property type="match status" value="1"/>
</dbReference>
<comment type="caution">
    <text evidence="3">The sequence shown here is derived from an EMBL/GenBank/DDBJ whole genome shotgun (WGS) entry which is preliminary data.</text>
</comment>
<reference evidence="3 4" key="1">
    <citation type="submission" date="2018-05" db="EMBL/GenBank/DDBJ databases">
        <title>Genomic Encyclopedia of Archaeal and Bacterial Type Strains, Phase II (KMG-II): from individual species to whole genera.</title>
        <authorList>
            <person name="Goeker M."/>
        </authorList>
    </citation>
    <scope>NUCLEOTIDE SEQUENCE [LARGE SCALE GENOMIC DNA]</scope>
    <source>
        <strain evidence="3 4">DSM 45184</strain>
    </source>
</reference>
<proteinExistence type="predicted"/>
<dbReference type="InterPro" id="IPR050564">
    <property type="entry name" value="F420-G6PD/mer"/>
</dbReference>
<gene>
    <name evidence="3" type="ORF">BC793_122148</name>
</gene>
<dbReference type="AlphaFoldDB" id="A0A316FNN5"/>
<dbReference type="InterPro" id="IPR019922">
    <property type="entry name" value="Lucif-like_OxRdatse_MSMEG_4141"/>
</dbReference>
<dbReference type="InterPro" id="IPR011251">
    <property type="entry name" value="Luciferase-like_dom"/>
</dbReference>
<dbReference type="Gene3D" id="3.20.20.30">
    <property type="entry name" value="Luciferase-like domain"/>
    <property type="match status" value="1"/>
</dbReference>
<evidence type="ECO:0000313" key="4">
    <source>
        <dbReference type="Proteomes" id="UP000245697"/>
    </source>
</evidence>
<evidence type="ECO:0000256" key="1">
    <source>
        <dbReference type="ARBA" id="ARBA00023002"/>
    </source>
</evidence>
<dbReference type="Pfam" id="PF00296">
    <property type="entry name" value="Bac_luciferase"/>
    <property type="match status" value="1"/>
</dbReference>
<dbReference type="EMBL" id="QGGR01000022">
    <property type="protein sequence ID" value="PWK39576.1"/>
    <property type="molecule type" value="Genomic_DNA"/>
</dbReference>
<dbReference type="InterPro" id="IPR036661">
    <property type="entry name" value="Luciferase-like_sf"/>
</dbReference>
<dbReference type="PANTHER" id="PTHR43244">
    <property type="match status" value="1"/>
</dbReference>
<evidence type="ECO:0000259" key="2">
    <source>
        <dbReference type="Pfam" id="PF00296"/>
    </source>
</evidence>
<keyword evidence="1" id="KW-0560">Oxidoreductase</keyword>
<dbReference type="Proteomes" id="UP000245697">
    <property type="component" value="Unassembled WGS sequence"/>
</dbReference>
<organism evidence="3 4">
    <name type="scientific">Actinoplanes xinjiangensis</name>
    <dbReference type="NCBI Taxonomy" id="512350"/>
    <lineage>
        <taxon>Bacteria</taxon>
        <taxon>Bacillati</taxon>
        <taxon>Actinomycetota</taxon>
        <taxon>Actinomycetes</taxon>
        <taxon>Micromonosporales</taxon>
        <taxon>Micromonosporaceae</taxon>
        <taxon>Actinoplanes</taxon>
    </lineage>
</organism>
<sequence>MSEYRTMNEMGRYGLWAPARIWPETGDGIAAVAREVEGLGFGAFWVGGSPSDDLALVDAILGATSTLVVGTSIVDIWTSDGDRLAASHRRIREAFPGRFYLGVGSGHAPTAAARGQAYVRPLSRLKELLTGALASVPKDERMIAALGPKTLEAAGELTAGALPYLMPPAHTAEARRILGDGPLLVPEQKVFLGTDADVARRAGRRALKPYLGLPNYTRQLAAYGLAEADLADEGSDRFIDSALVWGEDTTVRAGVDAHLDAGGDHVAVQVLTEAGSPRELPLAAWRRLAGLLGLTS</sequence>
<evidence type="ECO:0000313" key="3">
    <source>
        <dbReference type="EMBL" id="PWK39576.1"/>
    </source>
</evidence>
<keyword evidence="4" id="KW-1185">Reference proteome</keyword>
<dbReference type="NCBIfam" id="TIGR03620">
    <property type="entry name" value="F420_MSMEG_4141"/>
    <property type="match status" value="1"/>
</dbReference>
<accession>A0A316FNN5</accession>
<protein>
    <submittedName>
        <fullName evidence="3">Putative F420-dependent oxidoreductase</fullName>
    </submittedName>
</protein>
<dbReference type="PANTHER" id="PTHR43244:SF1">
    <property type="entry name" value="5,10-METHYLENETETRAHYDROMETHANOPTERIN REDUCTASE"/>
    <property type="match status" value="1"/>
</dbReference>